<evidence type="ECO:0000313" key="3">
    <source>
        <dbReference type="EMBL" id="KOG88733.1"/>
    </source>
</evidence>
<accession>A0ABR5J5L4</accession>
<dbReference type="Gene3D" id="3.90.1170.50">
    <property type="entry name" value="Aldehyde oxidase/xanthine dehydrogenase, a/b hammerhead"/>
    <property type="match status" value="1"/>
</dbReference>
<dbReference type="Proteomes" id="UP000037020">
    <property type="component" value="Unassembled WGS sequence"/>
</dbReference>
<organism evidence="3 4">
    <name type="scientific">Streptomyces varsoviensis</name>
    <dbReference type="NCBI Taxonomy" id="67373"/>
    <lineage>
        <taxon>Bacteria</taxon>
        <taxon>Bacillati</taxon>
        <taxon>Actinomycetota</taxon>
        <taxon>Actinomycetes</taxon>
        <taxon>Kitasatosporales</taxon>
        <taxon>Streptomycetaceae</taxon>
        <taxon>Streptomyces</taxon>
    </lineage>
</organism>
<protein>
    <recommendedName>
        <fullName evidence="2">Aldehyde oxidase/xanthine dehydrogenase a/b hammerhead domain-containing protein</fullName>
    </recommendedName>
</protein>
<feature type="region of interest" description="Disordered" evidence="1">
    <location>
        <begin position="1"/>
        <end position="20"/>
    </location>
</feature>
<dbReference type="InterPro" id="IPR000674">
    <property type="entry name" value="Ald_Oxase/Xan_DH_a/b"/>
</dbReference>
<proteinExistence type="predicted"/>
<evidence type="ECO:0000259" key="2">
    <source>
        <dbReference type="SMART" id="SM01008"/>
    </source>
</evidence>
<evidence type="ECO:0000313" key="4">
    <source>
        <dbReference type="Proteomes" id="UP000037020"/>
    </source>
</evidence>
<comment type="caution">
    <text evidence="3">The sequence shown here is derived from an EMBL/GenBank/DDBJ whole genome shotgun (WGS) entry which is preliminary data.</text>
</comment>
<dbReference type="EMBL" id="LGUT01001540">
    <property type="protein sequence ID" value="KOG88733.1"/>
    <property type="molecule type" value="Genomic_DNA"/>
</dbReference>
<dbReference type="SMART" id="SM01008">
    <property type="entry name" value="Ald_Xan_dh_C"/>
    <property type="match status" value="1"/>
</dbReference>
<feature type="domain" description="Aldehyde oxidase/xanthine dehydrogenase a/b hammerhead" evidence="2">
    <location>
        <begin position="19"/>
        <end position="84"/>
    </location>
</feature>
<name>A0ABR5J5L4_9ACTN</name>
<keyword evidence="4" id="KW-1185">Reference proteome</keyword>
<reference evidence="3 4" key="1">
    <citation type="submission" date="2015-07" db="EMBL/GenBank/DDBJ databases">
        <authorList>
            <person name="Ju K.-S."/>
            <person name="Doroghazi J.R."/>
            <person name="Metcalf W.W."/>
        </authorList>
    </citation>
    <scope>NUCLEOTIDE SEQUENCE [LARGE SCALE GENOMIC DNA]</scope>
    <source>
        <strain evidence="3 4">NRRL B-3589</strain>
    </source>
</reference>
<sequence length="91" mass="9149">MNTASPAGLRRPDGPAKLTGTARYAADTPAHGAAYAILVGATVPTGRLTALHTEAARGAPGVSAVLTAEDLPDMPLGPLVQPLPMRRAPDG</sequence>
<dbReference type="SUPFAM" id="SSF54665">
    <property type="entry name" value="CO dehydrogenase molybdoprotein N-domain-like"/>
    <property type="match status" value="1"/>
</dbReference>
<feature type="non-terminal residue" evidence="3">
    <location>
        <position position="91"/>
    </location>
</feature>
<dbReference type="Pfam" id="PF01315">
    <property type="entry name" value="Ald_Xan_dh_C"/>
    <property type="match status" value="1"/>
</dbReference>
<gene>
    <name evidence="3" type="ORF">ADK38_18145</name>
</gene>
<dbReference type="InterPro" id="IPR036856">
    <property type="entry name" value="Ald_Oxase/Xan_DH_a/b_sf"/>
</dbReference>
<evidence type="ECO:0000256" key="1">
    <source>
        <dbReference type="SAM" id="MobiDB-lite"/>
    </source>
</evidence>